<keyword evidence="2" id="KW-0520">NAD</keyword>
<evidence type="ECO:0000313" key="4">
    <source>
        <dbReference type="Proteomes" id="UP000178082"/>
    </source>
</evidence>
<feature type="transmembrane region" description="Helical" evidence="2">
    <location>
        <begin position="12"/>
        <end position="32"/>
    </location>
</feature>
<evidence type="ECO:0000256" key="2">
    <source>
        <dbReference type="RuleBase" id="RU004429"/>
    </source>
</evidence>
<dbReference type="GO" id="GO:0008137">
    <property type="term" value="F:NADH dehydrogenase (ubiquinone) activity"/>
    <property type="evidence" value="ECO:0007669"/>
    <property type="project" value="UniProtKB-UniRule"/>
</dbReference>
<comment type="subcellular location">
    <subcellularLocation>
        <location evidence="2">Cell membrane</location>
        <topology evidence="2">Multi-pass membrane protein</topology>
    </subcellularLocation>
</comment>
<comment type="similarity">
    <text evidence="1 2">Belongs to the complex I subunit 6 family.</text>
</comment>
<dbReference type="GO" id="GO:0048038">
    <property type="term" value="F:quinone binding"/>
    <property type="evidence" value="ECO:0007669"/>
    <property type="project" value="UniProtKB-UniRule"/>
</dbReference>
<keyword evidence="2" id="KW-0472">Membrane</keyword>
<keyword evidence="2" id="KW-1003">Cell membrane</keyword>
<name>A0A1F7SGE1_9BACT</name>
<proteinExistence type="inferred from homology"/>
<feature type="transmembrane region" description="Helical" evidence="2">
    <location>
        <begin position="151"/>
        <end position="172"/>
    </location>
</feature>
<comment type="caution">
    <text evidence="3">The sequence shown here is derived from an EMBL/GenBank/DDBJ whole genome shotgun (WGS) entry which is preliminary data.</text>
</comment>
<organism evidence="3 4">
    <name type="scientific">Candidatus Schekmanbacteria bacterium RIFCSPLOWO2_12_FULL_38_15</name>
    <dbReference type="NCBI Taxonomy" id="1817883"/>
    <lineage>
        <taxon>Bacteria</taxon>
        <taxon>Candidatus Schekmaniibacteriota</taxon>
    </lineage>
</organism>
<gene>
    <name evidence="3" type="ORF">A3G31_00525</name>
</gene>
<dbReference type="EC" id="7.1.1.-" evidence="2"/>
<feature type="transmembrane region" description="Helical" evidence="2">
    <location>
        <begin position="101"/>
        <end position="123"/>
    </location>
</feature>
<accession>A0A1F7SGE1</accession>
<dbReference type="PANTHER" id="PTHR33269:SF17">
    <property type="entry name" value="NADH-UBIQUINONE OXIDOREDUCTASE CHAIN 6"/>
    <property type="match status" value="1"/>
</dbReference>
<reference evidence="3 4" key="1">
    <citation type="journal article" date="2016" name="Nat. Commun.">
        <title>Thousands of microbial genomes shed light on interconnected biogeochemical processes in an aquifer system.</title>
        <authorList>
            <person name="Anantharaman K."/>
            <person name="Brown C.T."/>
            <person name="Hug L.A."/>
            <person name="Sharon I."/>
            <person name="Castelle C.J."/>
            <person name="Probst A.J."/>
            <person name="Thomas B.C."/>
            <person name="Singh A."/>
            <person name="Wilkins M.J."/>
            <person name="Karaoz U."/>
            <person name="Brodie E.L."/>
            <person name="Williams K.H."/>
            <person name="Hubbard S.S."/>
            <person name="Banfield J.F."/>
        </authorList>
    </citation>
    <scope>NUCLEOTIDE SEQUENCE [LARGE SCALE GENOMIC DNA]</scope>
</reference>
<dbReference type="InterPro" id="IPR001457">
    <property type="entry name" value="NADH_UbQ/plastoQ_OxRdtase_su6"/>
</dbReference>
<keyword evidence="2" id="KW-0874">Quinone</keyword>
<dbReference type="EMBL" id="MGDI01000029">
    <property type="protein sequence ID" value="OGL52866.1"/>
    <property type="molecule type" value="Genomic_DNA"/>
</dbReference>
<dbReference type="Proteomes" id="UP000178082">
    <property type="component" value="Unassembled WGS sequence"/>
</dbReference>
<comment type="function">
    <text evidence="2">NDH-1 shuttles electrons from NADH, via FMN and iron-sulfur (Fe-S) centers, to quinones in the respiratory chain. Couples the redox reaction to proton translocation (for every two electrons transferred, four hydrogen ions are translocated across the cytoplasmic membrane), and thus conserves the redox energy in a proton gradient.</text>
</comment>
<evidence type="ECO:0000313" key="3">
    <source>
        <dbReference type="EMBL" id="OGL52866.1"/>
    </source>
</evidence>
<feature type="transmembrane region" description="Helical" evidence="2">
    <location>
        <begin position="39"/>
        <end position="57"/>
    </location>
</feature>
<keyword evidence="2" id="KW-0812">Transmembrane</keyword>
<keyword evidence="2" id="KW-1133">Transmembrane helix</keyword>
<dbReference type="PANTHER" id="PTHR33269">
    <property type="entry name" value="NADH-UBIQUINONE OXIDOREDUCTASE CHAIN 6"/>
    <property type="match status" value="1"/>
</dbReference>
<dbReference type="Gene3D" id="1.20.120.1200">
    <property type="entry name" value="NADH-ubiquinone/plastoquinone oxidoreductase chain 6, subunit NuoJ"/>
    <property type="match status" value="1"/>
</dbReference>
<dbReference type="InterPro" id="IPR042106">
    <property type="entry name" value="Nuo/plastoQ_OxRdtase_6_NuoJ"/>
</dbReference>
<sequence>MFSPENITSLGNQAIFLALAVITVASAVMVITRKEIVHSAMFLILSFFGVAGLYVQLKAQFLAAVQILVYAGGIMVLYLFVILLVNQRAVEKSKHSKEFKVVATVVGIFLFLEFILIFLGATYRHGVSEKAAETSIMGNTEQIGTVLYTKFLFPFELVSLVLLVAMIGAIVLSKRKI</sequence>
<comment type="catalytic activity">
    <reaction evidence="2">
        <text>a quinone + NADH + 5 H(+)(in) = a quinol + NAD(+) + 4 H(+)(out)</text>
        <dbReference type="Rhea" id="RHEA:57888"/>
        <dbReference type="ChEBI" id="CHEBI:15378"/>
        <dbReference type="ChEBI" id="CHEBI:24646"/>
        <dbReference type="ChEBI" id="CHEBI:57540"/>
        <dbReference type="ChEBI" id="CHEBI:57945"/>
        <dbReference type="ChEBI" id="CHEBI:132124"/>
    </reaction>
</comment>
<dbReference type="STRING" id="1817883.A3G31_00525"/>
<dbReference type="Pfam" id="PF00499">
    <property type="entry name" value="Oxidored_q3"/>
    <property type="match status" value="1"/>
</dbReference>
<protein>
    <recommendedName>
        <fullName evidence="2">NADH-quinone oxidoreductase subunit J</fullName>
        <ecNumber evidence="2">7.1.1.-</ecNumber>
    </recommendedName>
</protein>
<dbReference type="AlphaFoldDB" id="A0A1F7SGE1"/>
<dbReference type="GO" id="GO:0005886">
    <property type="term" value="C:plasma membrane"/>
    <property type="evidence" value="ECO:0007669"/>
    <property type="project" value="UniProtKB-SubCell"/>
</dbReference>
<evidence type="ECO:0000256" key="1">
    <source>
        <dbReference type="ARBA" id="ARBA00005698"/>
    </source>
</evidence>
<feature type="transmembrane region" description="Helical" evidence="2">
    <location>
        <begin position="63"/>
        <end position="85"/>
    </location>
</feature>